<dbReference type="Pfam" id="PF04178">
    <property type="entry name" value="Got1"/>
    <property type="match status" value="1"/>
</dbReference>
<dbReference type="FunCoup" id="D8LY70">
    <property type="interactions" value="41"/>
</dbReference>
<keyword evidence="5 8" id="KW-1133">Transmembrane helix</keyword>
<proteinExistence type="inferred from homology"/>
<dbReference type="Proteomes" id="UP000008312">
    <property type="component" value="Unassembled WGS sequence"/>
</dbReference>
<evidence type="ECO:0000256" key="2">
    <source>
        <dbReference type="ARBA" id="ARBA00022448"/>
    </source>
</evidence>
<evidence type="ECO:0000256" key="1">
    <source>
        <dbReference type="ARBA" id="ARBA00004141"/>
    </source>
</evidence>
<dbReference type="GeneID" id="24918132"/>
<dbReference type="GO" id="GO:0012505">
    <property type="term" value="C:endomembrane system"/>
    <property type="evidence" value="ECO:0007669"/>
    <property type="project" value="UniProtKB-ARBA"/>
</dbReference>
<keyword evidence="4 8" id="KW-0653">Protein transport</keyword>
<keyword evidence="3 8" id="KW-0812">Transmembrane</keyword>
<comment type="function">
    <text evidence="8">May be involved in fusion of retrograde transport vesicles derived from an endocytic compartment with the Golgi complex.</text>
</comment>
<dbReference type="GO" id="GO:0016020">
    <property type="term" value="C:membrane"/>
    <property type="evidence" value="ECO:0007669"/>
    <property type="project" value="UniProtKB-SubCell"/>
</dbReference>
<evidence type="ECO:0000256" key="4">
    <source>
        <dbReference type="ARBA" id="ARBA00022927"/>
    </source>
</evidence>
<keyword evidence="10" id="KW-1185">Reference proteome</keyword>
<evidence type="ECO:0000256" key="8">
    <source>
        <dbReference type="RuleBase" id="RU363111"/>
    </source>
</evidence>
<evidence type="ECO:0000256" key="3">
    <source>
        <dbReference type="ARBA" id="ARBA00022692"/>
    </source>
</evidence>
<dbReference type="OMA" id="MMSNSIR"/>
<dbReference type="PANTHER" id="PTHR23137:SF36">
    <property type="entry name" value="VESICLE TRANSPORT PROTEIN SFT2C"/>
    <property type="match status" value="1"/>
</dbReference>
<evidence type="ECO:0000256" key="7">
    <source>
        <dbReference type="ARBA" id="ARBA00025800"/>
    </source>
</evidence>
<gene>
    <name evidence="9" type="ORF">GSBLH_T00000843001</name>
</gene>
<evidence type="ECO:0000256" key="5">
    <source>
        <dbReference type="ARBA" id="ARBA00022989"/>
    </source>
</evidence>
<comment type="similarity">
    <text evidence="7 8">Belongs to the SFT2 family.</text>
</comment>
<keyword evidence="6 8" id="KW-0472">Membrane</keyword>
<feature type="transmembrane region" description="Helical" evidence="8">
    <location>
        <begin position="102"/>
        <end position="120"/>
    </location>
</feature>
<dbReference type="InterPro" id="IPR007305">
    <property type="entry name" value="Vesicle_transpt_Got1/SFT2"/>
</dbReference>
<dbReference type="EMBL" id="FN668639">
    <property type="protein sequence ID" value="CBK20525.2"/>
    <property type="molecule type" value="Genomic_DNA"/>
</dbReference>
<name>D8LY70_BLAHO</name>
<dbReference type="OrthoDB" id="660759at2759"/>
<comment type="subcellular location">
    <subcellularLocation>
        <location evidence="1 8">Membrane</location>
        <topology evidence="1 8">Multi-pass membrane protein</topology>
    </subcellularLocation>
</comment>
<feature type="transmembrane region" description="Helical" evidence="8">
    <location>
        <begin position="44"/>
        <end position="66"/>
    </location>
</feature>
<dbReference type="AlphaFoldDB" id="D8LY70"/>
<accession>D8LY70</accession>
<evidence type="ECO:0000256" key="6">
    <source>
        <dbReference type="ARBA" id="ARBA00023136"/>
    </source>
</evidence>
<dbReference type="GO" id="GO:0005737">
    <property type="term" value="C:cytoplasm"/>
    <property type="evidence" value="ECO:0007669"/>
    <property type="project" value="UniProtKB-ARBA"/>
</dbReference>
<dbReference type="InterPro" id="IPR011691">
    <property type="entry name" value="Vesicle_transpt_SFT2"/>
</dbReference>
<reference evidence="9" key="1">
    <citation type="submission" date="2010-02" db="EMBL/GenBank/DDBJ databases">
        <title>Sequencing and annotation of the Blastocystis hominis genome.</title>
        <authorList>
            <person name="Wincker P."/>
        </authorList>
    </citation>
    <scope>NUCLEOTIDE SEQUENCE</scope>
    <source>
        <strain evidence="9">Singapore isolate B</strain>
    </source>
</reference>
<dbReference type="GO" id="GO:0016192">
    <property type="term" value="P:vesicle-mediated transport"/>
    <property type="evidence" value="ECO:0007669"/>
    <property type="project" value="InterPro"/>
</dbReference>
<evidence type="ECO:0000313" key="9">
    <source>
        <dbReference type="EMBL" id="CBK20525.2"/>
    </source>
</evidence>
<sequence>MPNQVRETGERFKETAMFGFLALLFFFIAYFIGIPTLLFRPVKFAMSFTMGSLMTMLTIASIRGYSAYVNSMLQKDRLPKTLLYLGSLVLTIFFSIVRKSYVMTIVCSLSQIAILAVYVIESLPSGGKLFLLLKGIKRVLSKCLSFIVSLFRRSN</sequence>
<dbReference type="PANTHER" id="PTHR23137">
    <property type="entry name" value="VESICLE TRANSPORT PROTEIN-RELATED"/>
    <property type="match status" value="1"/>
</dbReference>
<dbReference type="GO" id="GO:0015031">
    <property type="term" value="P:protein transport"/>
    <property type="evidence" value="ECO:0007669"/>
    <property type="project" value="UniProtKB-KW"/>
</dbReference>
<evidence type="ECO:0000313" key="10">
    <source>
        <dbReference type="Proteomes" id="UP000008312"/>
    </source>
</evidence>
<dbReference type="RefSeq" id="XP_012894573.1">
    <property type="nucleotide sequence ID" value="XM_013039119.1"/>
</dbReference>
<dbReference type="InParanoid" id="D8LY70"/>
<protein>
    <recommendedName>
        <fullName evidence="8">Vesicle transport protein</fullName>
    </recommendedName>
</protein>
<keyword evidence="2 8" id="KW-0813">Transport</keyword>
<feature type="transmembrane region" description="Helical" evidence="8">
    <location>
        <begin position="78"/>
        <end position="96"/>
    </location>
</feature>
<organism evidence="9">
    <name type="scientific">Blastocystis hominis</name>
    <dbReference type="NCBI Taxonomy" id="12968"/>
    <lineage>
        <taxon>Eukaryota</taxon>
        <taxon>Sar</taxon>
        <taxon>Stramenopiles</taxon>
        <taxon>Bigyra</taxon>
        <taxon>Opalozoa</taxon>
        <taxon>Opalinata</taxon>
        <taxon>Blastocystidae</taxon>
        <taxon>Blastocystis</taxon>
    </lineage>
</organism>
<feature type="transmembrane region" description="Helical" evidence="8">
    <location>
        <begin position="16"/>
        <end position="38"/>
    </location>
</feature>